<organism evidence="3 6">
    <name type="scientific">Microbulbifer hydrolyticus</name>
    <dbReference type="NCBI Taxonomy" id="48074"/>
    <lineage>
        <taxon>Bacteria</taxon>
        <taxon>Pseudomonadati</taxon>
        <taxon>Pseudomonadota</taxon>
        <taxon>Gammaproteobacteria</taxon>
        <taxon>Cellvibrionales</taxon>
        <taxon>Microbulbiferaceae</taxon>
        <taxon>Microbulbifer</taxon>
    </lineage>
</organism>
<evidence type="ECO:0000313" key="6">
    <source>
        <dbReference type="Proteomes" id="UP000563601"/>
    </source>
</evidence>
<feature type="region of interest" description="Disordered" evidence="1">
    <location>
        <begin position="195"/>
        <end position="221"/>
    </location>
</feature>
<evidence type="ECO:0000256" key="1">
    <source>
        <dbReference type="SAM" id="MobiDB-lite"/>
    </source>
</evidence>
<evidence type="ECO:0000313" key="3">
    <source>
        <dbReference type="EMBL" id="MBB5213001.1"/>
    </source>
</evidence>
<feature type="chain" id="PRO_5043781024" evidence="2">
    <location>
        <begin position="21"/>
        <end position="221"/>
    </location>
</feature>
<evidence type="ECO:0000256" key="2">
    <source>
        <dbReference type="SAM" id="SignalP"/>
    </source>
</evidence>
<evidence type="ECO:0000313" key="5">
    <source>
        <dbReference type="Proteomes" id="UP000464675"/>
    </source>
</evidence>
<keyword evidence="2" id="KW-0732">Signal</keyword>
<dbReference type="EMBL" id="CP047491">
    <property type="protein sequence ID" value="QHQ40367.1"/>
    <property type="molecule type" value="Genomic_DNA"/>
</dbReference>
<dbReference type="RefSeq" id="WP_161859663.1">
    <property type="nucleotide sequence ID" value="NZ_CP047491.1"/>
</dbReference>
<dbReference type="EMBL" id="JACHHR010000005">
    <property type="protein sequence ID" value="MBB5213001.1"/>
    <property type="molecule type" value="Genomic_DNA"/>
</dbReference>
<dbReference type="Proteomes" id="UP000464675">
    <property type="component" value="Chromosome"/>
</dbReference>
<keyword evidence="5" id="KW-1185">Reference proteome</keyword>
<accession>A0A6P1TEE0</accession>
<protein>
    <submittedName>
        <fullName evidence="3">Gas vesicle protein</fullName>
    </submittedName>
</protein>
<sequence>MKLRHLTATAFATFAFLLSACSGPETPQQVTVAFWDAAIRDDMSGAVRYSTLDSVERYDAFSVEWDSYQPKWGKVVIDGDEASVAVELSSPERGRIRSFTTYLVQRDGEWLVDYERTAMSINGGVFGDLLSKFDLFRKDLSKQFERSADEAGIQMDQMLEELESSGKEMSEQASEALEVYSEELQRTLEALDESLQRTLEERKNRPSESEPSEAESAPVLI</sequence>
<dbReference type="OrthoDB" id="5566846at2"/>
<feature type="compositionally biased region" description="Basic and acidic residues" evidence="1">
    <location>
        <begin position="195"/>
        <end position="208"/>
    </location>
</feature>
<dbReference type="AlphaFoldDB" id="A0A6P1TEE0"/>
<name>A0A6P1TEE0_9GAMM</name>
<dbReference type="PROSITE" id="PS51257">
    <property type="entry name" value="PROKAR_LIPOPROTEIN"/>
    <property type="match status" value="1"/>
</dbReference>
<proteinExistence type="predicted"/>
<dbReference type="Proteomes" id="UP000563601">
    <property type="component" value="Unassembled WGS sequence"/>
</dbReference>
<evidence type="ECO:0000313" key="4">
    <source>
        <dbReference type="EMBL" id="QHQ40367.1"/>
    </source>
</evidence>
<reference evidence="4 5" key="1">
    <citation type="submission" date="2020-01" db="EMBL/GenBank/DDBJ databases">
        <title>The possibility of degradation of plastic by Microbulbifer hydrolyticus IRE-31.</title>
        <authorList>
            <person name="Liu L."/>
        </authorList>
    </citation>
    <scope>NUCLEOTIDE SEQUENCE [LARGE SCALE GENOMIC DNA]</scope>
    <source>
        <strain evidence="4 5">IRE-31</strain>
    </source>
</reference>
<reference evidence="3 6" key="2">
    <citation type="submission" date="2020-08" db="EMBL/GenBank/DDBJ databases">
        <title>Genomic Encyclopedia of Type Strains, Phase IV (KMG-IV): sequencing the most valuable type-strain genomes for metagenomic binning, comparative biology and taxonomic classification.</title>
        <authorList>
            <person name="Goeker M."/>
        </authorList>
    </citation>
    <scope>NUCLEOTIDE SEQUENCE [LARGE SCALE GENOMIC DNA]</scope>
    <source>
        <strain evidence="3 6">DSM 11525</strain>
    </source>
</reference>
<gene>
    <name evidence="4" type="ORF">GTQ55_16235</name>
    <name evidence="3" type="ORF">HNQ53_003247</name>
</gene>
<feature type="signal peptide" evidence="2">
    <location>
        <begin position="1"/>
        <end position="20"/>
    </location>
</feature>